<protein>
    <submittedName>
        <fullName evidence="2">(apollo) hypothetical protein</fullName>
    </submittedName>
</protein>
<evidence type="ECO:0000313" key="2">
    <source>
        <dbReference type="EMBL" id="CAG5035611.1"/>
    </source>
</evidence>
<keyword evidence="3" id="KW-1185">Reference proteome</keyword>
<organism evidence="2 3">
    <name type="scientific">Parnassius apollo</name>
    <name type="common">Apollo butterfly</name>
    <name type="synonym">Papilio apollo</name>
    <dbReference type="NCBI Taxonomy" id="110799"/>
    <lineage>
        <taxon>Eukaryota</taxon>
        <taxon>Metazoa</taxon>
        <taxon>Ecdysozoa</taxon>
        <taxon>Arthropoda</taxon>
        <taxon>Hexapoda</taxon>
        <taxon>Insecta</taxon>
        <taxon>Pterygota</taxon>
        <taxon>Neoptera</taxon>
        <taxon>Endopterygota</taxon>
        <taxon>Lepidoptera</taxon>
        <taxon>Glossata</taxon>
        <taxon>Ditrysia</taxon>
        <taxon>Papilionoidea</taxon>
        <taxon>Papilionidae</taxon>
        <taxon>Parnassiinae</taxon>
        <taxon>Parnassini</taxon>
        <taxon>Parnassius</taxon>
        <taxon>Parnassius</taxon>
    </lineage>
</organism>
<dbReference type="EMBL" id="CAJQZP010001276">
    <property type="protein sequence ID" value="CAG5035611.1"/>
    <property type="molecule type" value="Genomic_DNA"/>
</dbReference>
<comment type="caution">
    <text evidence="2">The sequence shown here is derived from an EMBL/GenBank/DDBJ whole genome shotgun (WGS) entry which is preliminary data.</text>
</comment>
<name>A0A8S3XWB1_PARAO</name>
<accession>A0A8S3XWB1</accession>
<reference evidence="2" key="1">
    <citation type="submission" date="2021-04" db="EMBL/GenBank/DDBJ databases">
        <authorList>
            <person name="Tunstrom K."/>
        </authorList>
    </citation>
    <scope>NUCLEOTIDE SEQUENCE</scope>
</reference>
<evidence type="ECO:0000256" key="1">
    <source>
        <dbReference type="SAM" id="MobiDB-lite"/>
    </source>
</evidence>
<gene>
    <name evidence="2" type="ORF">PAPOLLO_LOCUS20588</name>
</gene>
<proteinExistence type="predicted"/>
<dbReference type="Proteomes" id="UP000691718">
    <property type="component" value="Unassembled WGS sequence"/>
</dbReference>
<evidence type="ECO:0000313" key="3">
    <source>
        <dbReference type="Proteomes" id="UP000691718"/>
    </source>
</evidence>
<dbReference type="AlphaFoldDB" id="A0A8S3XWB1"/>
<feature type="compositionally biased region" description="Low complexity" evidence="1">
    <location>
        <begin position="28"/>
        <end position="48"/>
    </location>
</feature>
<feature type="region of interest" description="Disordered" evidence="1">
    <location>
        <begin position="1"/>
        <end position="58"/>
    </location>
</feature>
<sequence length="82" mass="8609">MEETQKGTRIEPLPGGRRCVFGAGAGRGSMRAASRARGAARSTSSPSNPSSPPEAWCRLDLLGPSKRHTPLVEHVACVGQNP</sequence>